<gene>
    <name evidence="1" type="ORF">Taro_005856</name>
</gene>
<comment type="caution">
    <text evidence="1">The sequence shown here is derived from an EMBL/GenBank/DDBJ whole genome shotgun (WGS) entry which is preliminary data.</text>
</comment>
<accession>A0A843TQZ7</accession>
<dbReference type="AlphaFoldDB" id="A0A843TQZ7"/>
<evidence type="ECO:0000313" key="1">
    <source>
        <dbReference type="EMBL" id="MQL73511.1"/>
    </source>
</evidence>
<protein>
    <submittedName>
        <fullName evidence="1">Uncharacterized protein</fullName>
    </submittedName>
</protein>
<dbReference type="Proteomes" id="UP000652761">
    <property type="component" value="Unassembled WGS sequence"/>
</dbReference>
<dbReference type="EMBL" id="NMUH01000170">
    <property type="protein sequence ID" value="MQL73511.1"/>
    <property type="molecule type" value="Genomic_DNA"/>
</dbReference>
<proteinExistence type="predicted"/>
<reference evidence="1" key="1">
    <citation type="submission" date="2017-07" db="EMBL/GenBank/DDBJ databases">
        <title>Taro Niue Genome Assembly and Annotation.</title>
        <authorList>
            <person name="Atibalentja N."/>
            <person name="Keating K."/>
            <person name="Fields C.J."/>
        </authorList>
    </citation>
    <scope>NUCLEOTIDE SEQUENCE</scope>
    <source>
        <strain evidence="1">Niue_2</strain>
        <tissue evidence="1">Leaf</tissue>
    </source>
</reference>
<organism evidence="1 2">
    <name type="scientific">Colocasia esculenta</name>
    <name type="common">Wild taro</name>
    <name type="synonym">Arum esculentum</name>
    <dbReference type="NCBI Taxonomy" id="4460"/>
    <lineage>
        <taxon>Eukaryota</taxon>
        <taxon>Viridiplantae</taxon>
        <taxon>Streptophyta</taxon>
        <taxon>Embryophyta</taxon>
        <taxon>Tracheophyta</taxon>
        <taxon>Spermatophyta</taxon>
        <taxon>Magnoliopsida</taxon>
        <taxon>Liliopsida</taxon>
        <taxon>Araceae</taxon>
        <taxon>Aroideae</taxon>
        <taxon>Colocasieae</taxon>
        <taxon>Colocasia</taxon>
    </lineage>
</organism>
<name>A0A843TQZ7_COLES</name>
<keyword evidence="2" id="KW-1185">Reference proteome</keyword>
<evidence type="ECO:0000313" key="2">
    <source>
        <dbReference type="Proteomes" id="UP000652761"/>
    </source>
</evidence>
<sequence length="107" mass="12191">MPVKTQLLDWDSVSTQSQAVSTLDPVPRRPVLRKWDSVSTHSLAILSRGRTWESRGISGEKLVVLGKEADPTEEAQEKKDFWHFRCHQSGASPIEENLHRFPSRLLN</sequence>